<protein>
    <submittedName>
        <fullName evidence="1">Metal-dependent hydrolase, beta-lactamase superfamily II</fullName>
    </submittedName>
</protein>
<evidence type="ECO:0000313" key="2">
    <source>
        <dbReference type="Proteomes" id="UP000199548"/>
    </source>
</evidence>
<reference evidence="1 2" key="1">
    <citation type="submission" date="2016-10" db="EMBL/GenBank/DDBJ databases">
        <authorList>
            <person name="de Groot N.N."/>
        </authorList>
    </citation>
    <scope>NUCLEOTIDE SEQUENCE [LARGE SCALE GENOMIC DNA]</scope>
    <source>
        <strain evidence="1 2">LMG 23650</strain>
    </source>
</reference>
<proteinExistence type="predicted"/>
<dbReference type="InterPro" id="IPR036866">
    <property type="entry name" value="RibonucZ/Hydroxyglut_hydro"/>
</dbReference>
<dbReference type="RefSeq" id="WP_091011604.1">
    <property type="nucleotide sequence ID" value="NZ_CP041745.1"/>
</dbReference>
<accession>A0A1I3JIZ4</accession>
<dbReference type="STRING" id="420953.SAMN05192543_103728"/>
<dbReference type="EMBL" id="FOQU01000003">
    <property type="protein sequence ID" value="SFI60231.1"/>
    <property type="molecule type" value="Genomic_DNA"/>
</dbReference>
<dbReference type="SUPFAM" id="SSF56281">
    <property type="entry name" value="Metallo-hydrolase/oxidoreductase"/>
    <property type="match status" value="1"/>
</dbReference>
<sequence>MSIVKSFAVANGDMFYIKHNSGNFTIIDCNLSASDASARIGELKRESLNKGVTRFISTHPDQDHFGGIELLDDEMPIANFYVVKNRAIKEVETESFKRYRSLRDDTAKAFYMHKGCSRKWMNLSDAERGASGINVLWPDTGNSDFKGALAACNAGESFNNISAVIRYAVADGASVMWLGDLEHDFMEAIADHIHLEKTTVVFGSHHGRESGKIPDSWLEKLDPQIIIIGEAPSRHLHYYTGYETITQNRAGDITMECVGNKIHFYVSSSNYTADHLIDEQRGNAFDNYIGSITVETEYTPQVKAA</sequence>
<evidence type="ECO:0000313" key="1">
    <source>
        <dbReference type="EMBL" id="SFI60231.1"/>
    </source>
</evidence>
<gene>
    <name evidence="1" type="ORF">SAMN05192543_103728</name>
</gene>
<dbReference type="AlphaFoldDB" id="A0A1I3JIZ4"/>
<dbReference type="InterPro" id="IPR052159">
    <property type="entry name" value="Competence_DNA_uptake"/>
</dbReference>
<keyword evidence="1" id="KW-0378">Hydrolase</keyword>
<dbReference type="PANTHER" id="PTHR30619">
    <property type="entry name" value="DNA INTERNALIZATION/COMPETENCE PROTEIN COMEC/REC2"/>
    <property type="match status" value="1"/>
</dbReference>
<dbReference type="Proteomes" id="UP000199548">
    <property type="component" value="Unassembled WGS sequence"/>
</dbReference>
<keyword evidence="2" id="KW-1185">Reference proteome</keyword>
<dbReference type="OrthoDB" id="418728at2"/>
<name>A0A1I3JIZ4_9BURK</name>
<dbReference type="PANTHER" id="PTHR30619:SF1">
    <property type="entry name" value="RECOMBINATION PROTEIN 2"/>
    <property type="match status" value="1"/>
</dbReference>
<dbReference type="GO" id="GO:0016787">
    <property type="term" value="F:hydrolase activity"/>
    <property type="evidence" value="ECO:0007669"/>
    <property type="project" value="UniProtKB-KW"/>
</dbReference>
<dbReference type="Gene3D" id="3.60.15.10">
    <property type="entry name" value="Ribonuclease Z/Hydroxyacylglutathione hydrolase-like"/>
    <property type="match status" value="1"/>
</dbReference>
<organism evidence="1 2">
    <name type="scientific">Paraburkholderia megapolitana</name>
    <dbReference type="NCBI Taxonomy" id="420953"/>
    <lineage>
        <taxon>Bacteria</taxon>
        <taxon>Pseudomonadati</taxon>
        <taxon>Pseudomonadota</taxon>
        <taxon>Betaproteobacteria</taxon>
        <taxon>Burkholderiales</taxon>
        <taxon>Burkholderiaceae</taxon>
        <taxon>Paraburkholderia</taxon>
    </lineage>
</organism>